<evidence type="ECO:0000313" key="9">
    <source>
        <dbReference type="Proteomes" id="UP000678374"/>
    </source>
</evidence>
<dbReference type="InterPro" id="IPR003594">
    <property type="entry name" value="HATPase_dom"/>
</dbReference>
<dbReference type="InterPro" id="IPR004358">
    <property type="entry name" value="Sig_transdc_His_kin-like_C"/>
</dbReference>
<name>A0A941BID7_9BURK</name>
<dbReference type="GO" id="GO:0009927">
    <property type="term" value="F:histidine phosphotransfer kinase activity"/>
    <property type="evidence" value="ECO:0007669"/>
    <property type="project" value="TreeGrafter"/>
</dbReference>
<dbReference type="InterPro" id="IPR003661">
    <property type="entry name" value="HisK_dim/P_dom"/>
</dbReference>
<dbReference type="EMBL" id="JAGQDE010000003">
    <property type="protein sequence ID" value="MBQ0958467.1"/>
    <property type="molecule type" value="Genomic_DNA"/>
</dbReference>
<dbReference type="PANTHER" id="PTHR43047">
    <property type="entry name" value="TWO-COMPONENT HISTIDINE PROTEIN KINASE"/>
    <property type="match status" value="1"/>
</dbReference>
<comment type="catalytic activity">
    <reaction evidence="1">
        <text>ATP + protein L-histidine = ADP + protein N-phospho-L-histidine.</text>
        <dbReference type="EC" id="2.7.13.3"/>
    </reaction>
</comment>
<protein>
    <recommendedName>
        <fullName evidence="2">histidine kinase</fullName>
        <ecNumber evidence="2">2.7.13.3</ecNumber>
    </recommendedName>
</protein>
<dbReference type="GO" id="GO:0000155">
    <property type="term" value="F:phosphorelay sensor kinase activity"/>
    <property type="evidence" value="ECO:0007669"/>
    <property type="project" value="InterPro"/>
</dbReference>
<sequence>MVQCKGLRERWRWLVLCLLFLAGPLLAAAASPSTPTSAPPSAAAPGLVLSPAEQQWLASHPTLHVGLTRDFPPFYVREPSSDRAHGFVLELLSRWTQRLGVSTTLHHYDSFDELRAALQRGEIDLTPFAALDRARAAGLPVGAPVMSVPLVVAARRDVPDISPTADFAGRRVAIELGSSVDQTLAIRFPQLRLERHATAREALQAVATGGADIFIGYQQAAVYHIEHELLANVQLRANLGPVPMGPVLAPGRGVLAGLLDKAAAEGGQAERDRLARRWLPAGSTRLPLPAASAQLSEPEQRWVADHGQLRVGYDPSFAPVSLRGPLGDFTGFGPDLLRLLADKAGLSVAQEVGLPFAELYERGRQGEIEVLVGMARTAARRDDYDFVGPFLSTPTVLFTRSGEQSQVVDTADIGVRRLALLKGHFLLPELRLRHPRLSVVELDRQDQVLSAVAEGAAEVGLGNLYVVNELLERRFAGRVALSGVVSGGDSELYLGVPRGRPELTRVLARAMESVNDSEWATLRSRWLAREVPTGPDWRELLQVAGPLVAVPVLVALLLWIGQRRLRRAHEAEQLARRQAEDSIAARGRFLAYLAHELRGALGAVSSGAQLLRTQDDPVRRDRLLQAIGNSASSLLQLLETTLGYEQSLQGQLNLQPTAVALGPWWRETLDPARLATQAKGLGFVEESRGLDEVSAHLDGVRLRQVVQNLLNNALKFTAEGEVRAGAWVVDGSDPPRLRIEVHDSGPGLSATDREQLFQAYAQGEQGRRAHQGAGLGLAISAQIVRAMGGEIACLASERGAHFAVEVPLGHGAGWQGQGTPPV</sequence>
<organism evidence="8 9">
    <name type="scientific">Ideonella aquatica</name>
    <dbReference type="NCBI Taxonomy" id="2824119"/>
    <lineage>
        <taxon>Bacteria</taxon>
        <taxon>Pseudomonadati</taxon>
        <taxon>Pseudomonadota</taxon>
        <taxon>Betaproteobacteria</taxon>
        <taxon>Burkholderiales</taxon>
        <taxon>Sphaerotilaceae</taxon>
        <taxon>Ideonella</taxon>
    </lineage>
</organism>
<evidence type="ECO:0000256" key="4">
    <source>
        <dbReference type="ARBA" id="ARBA00022679"/>
    </source>
</evidence>
<evidence type="ECO:0000256" key="3">
    <source>
        <dbReference type="ARBA" id="ARBA00022553"/>
    </source>
</evidence>
<evidence type="ECO:0000259" key="7">
    <source>
        <dbReference type="PROSITE" id="PS50109"/>
    </source>
</evidence>
<dbReference type="EC" id="2.7.13.3" evidence="2"/>
<dbReference type="GO" id="GO:0005886">
    <property type="term" value="C:plasma membrane"/>
    <property type="evidence" value="ECO:0007669"/>
    <property type="project" value="TreeGrafter"/>
</dbReference>
<dbReference type="SMART" id="SM00388">
    <property type="entry name" value="HisKA"/>
    <property type="match status" value="1"/>
</dbReference>
<dbReference type="PRINTS" id="PR00344">
    <property type="entry name" value="BCTRLSENSOR"/>
</dbReference>
<dbReference type="Gene3D" id="1.10.287.130">
    <property type="match status" value="1"/>
</dbReference>
<evidence type="ECO:0000256" key="5">
    <source>
        <dbReference type="ARBA" id="ARBA00022777"/>
    </source>
</evidence>
<keyword evidence="3" id="KW-0597">Phosphoprotein</keyword>
<dbReference type="InterPro" id="IPR001638">
    <property type="entry name" value="Solute-binding_3/MltF_N"/>
</dbReference>
<keyword evidence="9" id="KW-1185">Reference proteome</keyword>
<dbReference type="Pfam" id="PF00497">
    <property type="entry name" value="SBP_bac_3"/>
    <property type="match status" value="2"/>
</dbReference>
<dbReference type="Pfam" id="PF00512">
    <property type="entry name" value="HisKA"/>
    <property type="match status" value="1"/>
</dbReference>
<dbReference type="SUPFAM" id="SSF55874">
    <property type="entry name" value="ATPase domain of HSP90 chaperone/DNA topoisomerase II/histidine kinase"/>
    <property type="match status" value="1"/>
</dbReference>
<dbReference type="SUPFAM" id="SSF47384">
    <property type="entry name" value="Homodimeric domain of signal transducing histidine kinase"/>
    <property type="match status" value="1"/>
</dbReference>
<keyword evidence="5" id="KW-0418">Kinase</keyword>
<evidence type="ECO:0000256" key="1">
    <source>
        <dbReference type="ARBA" id="ARBA00000085"/>
    </source>
</evidence>
<dbReference type="AlphaFoldDB" id="A0A941BID7"/>
<feature type="domain" description="Histidine kinase" evidence="7">
    <location>
        <begin position="592"/>
        <end position="810"/>
    </location>
</feature>
<keyword evidence="6" id="KW-0732">Signal</keyword>
<dbReference type="Proteomes" id="UP000678374">
    <property type="component" value="Unassembled WGS sequence"/>
</dbReference>
<keyword evidence="4" id="KW-0808">Transferase</keyword>
<comment type="caution">
    <text evidence="8">The sequence shown here is derived from an EMBL/GenBank/DDBJ whole genome shotgun (WGS) entry which is preliminary data.</text>
</comment>
<dbReference type="SMART" id="SM00387">
    <property type="entry name" value="HATPase_c"/>
    <property type="match status" value="1"/>
</dbReference>
<evidence type="ECO:0000256" key="2">
    <source>
        <dbReference type="ARBA" id="ARBA00012438"/>
    </source>
</evidence>
<evidence type="ECO:0000313" key="8">
    <source>
        <dbReference type="EMBL" id="MBQ0958467.1"/>
    </source>
</evidence>
<dbReference type="SUPFAM" id="SSF53850">
    <property type="entry name" value="Periplasmic binding protein-like II"/>
    <property type="match status" value="2"/>
</dbReference>
<feature type="chain" id="PRO_5036677215" description="histidine kinase" evidence="6">
    <location>
        <begin position="28"/>
        <end position="822"/>
    </location>
</feature>
<dbReference type="Gene3D" id="3.30.565.10">
    <property type="entry name" value="Histidine kinase-like ATPase, C-terminal domain"/>
    <property type="match status" value="1"/>
</dbReference>
<dbReference type="Pfam" id="PF02518">
    <property type="entry name" value="HATPase_c"/>
    <property type="match status" value="1"/>
</dbReference>
<dbReference type="Gene3D" id="3.40.190.10">
    <property type="entry name" value="Periplasmic binding protein-like II"/>
    <property type="match status" value="4"/>
</dbReference>
<evidence type="ECO:0000256" key="6">
    <source>
        <dbReference type="SAM" id="SignalP"/>
    </source>
</evidence>
<accession>A0A941BID7</accession>
<reference evidence="8" key="1">
    <citation type="submission" date="2021-04" db="EMBL/GenBank/DDBJ databases">
        <title>The genome sequence of Ideonella sp. 4Y11.</title>
        <authorList>
            <person name="Liu Y."/>
        </authorList>
    </citation>
    <scope>NUCLEOTIDE SEQUENCE</scope>
    <source>
        <strain evidence="8">4Y11</strain>
    </source>
</reference>
<dbReference type="SMART" id="SM00062">
    <property type="entry name" value="PBPb"/>
    <property type="match status" value="2"/>
</dbReference>
<gene>
    <name evidence="8" type="ORF">KAK06_05800</name>
</gene>
<dbReference type="CDD" id="cd01007">
    <property type="entry name" value="PBP2_BvgS_HisK_like"/>
    <property type="match status" value="2"/>
</dbReference>
<dbReference type="InterPro" id="IPR005467">
    <property type="entry name" value="His_kinase_dom"/>
</dbReference>
<dbReference type="InterPro" id="IPR036890">
    <property type="entry name" value="HATPase_C_sf"/>
</dbReference>
<dbReference type="PROSITE" id="PS50109">
    <property type="entry name" value="HIS_KIN"/>
    <property type="match status" value="1"/>
</dbReference>
<dbReference type="InterPro" id="IPR036097">
    <property type="entry name" value="HisK_dim/P_sf"/>
</dbReference>
<dbReference type="PANTHER" id="PTHR43047:SF72">
    <property type="entry name" value="OSMOSENSING HISTIDINE PROTEIN KINASE SLN1"/>
    <property type="match status" value="1"/>
</dbReference>
<proteinExistence type="predicted"/>
<dbReference type="CDD" id="cd00082">
    <property type="entry name" value="HisKA"/>
    <property type="match status" value="1"/>
</dbReference>
<feature type="signal peptide" evidence="6">
    <location>
        <begin position="1"/>
        <end position="27"/>
    </location>
</feature>